<comment type="caution">
    <text evidence="10">The sequence shown here is derived from an EMBL/GenBank/DDBJ whole genome shotgun (WGS) entry which is preliminary data.</text>
</comment>
<evidence type="ECO:0000259" key="9">
    <source>
        <dbReference type="Pfam" id="PF03372"/>
    </source>
</evidence>
<dbReference type="Proteomes" id="UP000462435">
    <property type="component" value="Unassembled WGS sequence"/>
</dbReference>
<feature type="binding site" evidence="7">
    <location>
        <position position="34"/>
    </location>
    <ligand>
        <name>Mg(2+)</name>
        <dbReference type="ChEBI" id="CHEBI:18420"/>
        <label>1</label>
    </ligand>
</feature>
<comment type="cofactor">
    <cofactor evidence="7">
        <name>Mg(2+)</name>
        <dbReference type="ChEBI" id="CHEBI:18420"/>
    </cofactor>
    <cofactor evidence="7">
        <name>Mn(2+)</name>
        <dbReference type="ChEBI" id="CHEBI:29035"/>
    </cofactor>
    <text evidence="7">Probably binds two magnesium or manganese ions per subunit.</text>
</comment>
<keyword evidence="3 7" id="KW-0479">Metal-binding</keyword>
<evidence type="ECO:0000256" key="4">
    <source>
        <dbReference type="ARBA" id="ARBA00022801"/>
    </source>
</evidence>
<comment type="similarity">
    <text evidence="2">Belongs to the DNA repair enzymes AP/ExoA family.</text>
</comment>
<comment type="cofactor">
    <cofactor evidence="1">
        <name>Mn(2+)</name>
        <dbReference type="ChEBI" id="CHEBI:29035"/>
    </cofactor>
</comment>
<dbReference type="Gene3D" id="3.60.10.10">
    <property type="entry name" value="Endonuclease/exonuclease/phosphatase"/>
    <property type="match status" value="1"/>
</dbReference>
<dbReference type="InterPro" id="IPR036691">
    <property type="entry name" value="Endo/exonu/phosph_ase_sf"/>
</dbReference>
<reference evidence="11" key="1">
    <citation type="journal article" date="2020" name="MBio">
        <title>Horizontal gene transfer to a defensive symbiont with a reduced genome amongst a multipartite beetle microbiome.</title>
        <authorList>
            <person name="Waterworth S.C."/>
            <person name="Florez L.V."/>
            <person name="Rees E.R."/>
            <person name="Hertweck C."/>
            <person name="Kaltenpoth M."/>
            <person name="Kwan J.C."/>
        </authorList>
    </citation>
    <scope>NUCLEOTIDE SEQUENCE [LARGE SCALE GENOMIC DNA]</scope>
</reference>
<feature type="active site" evidence="6">
    <location>
        <position position="104"/>
    </location>
</feature>
<dbReference type="InterPro" id="IPR005135">
    <property type="entry name" value="Endo/exonuclease/phosphatase"/>
</dbReference>
<dbReference type="GO" id="GO:0003677">
    <property type="term" value="F:DNA binding"/>
    <property type="evidence" value="ECO:0007669"/>
    <property type="project" value="InterPro"/>
</dbReference>
<dbReference type="AlphaFoldDB" id="A0A7V8JV35"/>
<feature type="binding site" evidence="7">
    <location>
        <position position="147"/>
    </location>
    <ligand>
        <name>Mg(2+)</name>
        <dbReference type="ChEBI" id="CHEBI:18420"/>
        <label>1</label>
    </ligand>
</feature>
<name>A0A7V8JV35_9BURK</name>
<dbReference type="SUPFAM" id="SSF56219">
    <property type="entry name" value="DNase I-like"/>
    <property type="match status" value="1"/>
</dbReference>
<feature type="site" description="Interaction with DNA substrate" evidence="8">
    <location>
        <position position="246"/>
    </location>
</feature>
<evidence type="ECO:0000256" key="7">
    <source>
        <dbReference type="PIRSR" id="PIRSR604808-2"/>
    </source>
</evidence>
<dbReference type="NCBIfam" id="TIGR00195">
    <property type="entry name" value="exoDNase_III"/>
    <property type="match status" value="1"/>
</dbReference>
<dbReference type="InterPro" id="IPR037493">
    <property type="entry name" value="ExoIII-like"/>
</dbReference>
<dbReference type="CDD" id="cd09086">
    <property type="entry name" value="ExoIII-like_AP-endo"/>
    <property type="match status" value="1"/>
</dbReference>
<dbReference type="Pfam" id="PF03372">
    <property type="entry name" value="Exo_endo_phos"/>
    <property type="match status" value="1"/>
</dbReference>
<evidence type="ECO:0000256" key="5">
    <source>
        <dbReference type="ARBA" id="ARBA00022842"/>
    </source>
</evidence>
<feature type="active site" description="Proton donor/acceptor" evidence="6">
    <location>
        <position position="145"/>
    </location>
</feature>
<keyword evidence="7" id="KW-0464">Manganese</keyword>
<feature type="binding site" evidence="7">
    <location>
        <position position="246"/>
    </location>
    <ligand>
        <name>Mg(2+)</name>
        <dbReference type="ChEBI" id="CHEBI:18420"/>
        <label>1</label>
    </ligand>
</feature>
<dbReference type="GO" id="GO:0004519">
    <property type="term" value="F:endonuclease activity"/>
    <property type="evidence" value="ECO:0007669"/>
    <property type="project" value="InterPro"/>
</dbReference>
<organism evidence="10 11">
    <name type="scientific">Herbaspirillum frisingense</name>
    <dbReference type="NCBI Taxonomy" id="92645"/>
    <lineage>
        <taxon>Bacteria</taxon>
        <taxon>Pseudomonadati</taxon>
        <taxon>Pseudomonadota</taxon>
        <taxon>Betaproteobacteria</taxon>
        <taxon>Burkholderiales</taxon>
        <taxon>Oxalobacteraceae</taxon>
        <taxon>Herbaspirillum</taxon>
    </lineage>
</organism>
<feature type="binding site" evidence="7">
    <location>
        <position position="245"/>
    </location>
    <ligand>
        <name>Mg(2+)</name>
        <dbReference type="ChEBI" id="CHEBI:18420"/>
        <label>1</label>
    </ligand>
</feature>
<dbReference type="PROSITE" id="PS51435">
    <property type="entry name" value="AP_NUCLEASE_F1_4"/>
    <property type="match status" value="1"/>
</dbReference>
<dbReference type="EMBL" id="WNDX01000021">
    <property type="protein sequence ID" value="KAF1046345.1"/>
    <property type="molecule type" value="Genomic_DNA"/>
</dbReference>
<evidence type="ECO:0000256" key="8">
    <source>
        <dbReference type="PIRSR" id="PIRSR604808-3"/>
    </source>
</evidence>
<sequence>MKIATWNVNSLKVRLPQVLKWLEENPIDVLCLQETKLTDDKFPEAEIAAAGYMVEFSGQKTYNGVAILSRHPMNDVVKNNPLFPDEQQRIIAATIEGVRYVCAYIPNGQSLDSEKYPYKLNWLAALHEWLAQEKARHPSLALLGDYNIAPEDRDVHDPAAWKDQVLVSEPERAAFRKLQALGLTDSFRLFEQPEKMYSWWDYRQMGFRLNRGLRIDHILLSEELVKRCTACVVDKVPRKWEQPSDHAPVIATLDD</sequence>
<dbReference type="NCBIfam" id="TIGR00633">
    <property type="entry name" value="xth"/>
    <property type="match status" value="1"/>
</dbReference>
<dbReference type="PANTHER" id="PTHR43250">
    <property type="entry name" value="EXODEOXYRIBONUCLEASE III"/>
    <property type="match status" value="1"/>
</dbReference>
<evidence type="ECO:0000256" key="3">
    <source>
        <dbReference type="ARBA" id="ARBA00022723"/>
    </source>
</evidence>
<dbReference type="PROSITE" id="PS00728">
    <property type="entry name" value="AP_NUCLEASE_F1_3"/>
    <property type="match status" value="1"/>
</dbReference>
<feature type="site" description="Important for catalytic activity" evidence="8">
    <location>
        <position position="216"/>
    </location>
</feature>
<gene>
    <name evidence="10" type="primary">xthA</name>
    <name evidence="10" type="ORF">GAK35_01030</name>
</gene>
<feature type="binding site" evidence="7">
    <location>
        <position position="7"/>
    </location>
    <ligand>
        <name>Mg(2+)</name>
        <dbReference type="ChEBI" id="CHEBI:18420"/>
        <label>1</label>
    </ligand>
</feature>
<protein>
    <submittedName>
        <fullName evidence="10">Exodeoxyribonuclease III</fullName>
    </submittedName>
</protein>
<dbReference type="InterPro" id="IPR020848">
    <property type="entry name" value="AP_endonuclease_F1_CS"/>
</dbReference>
<evidence type="ECO:0000313" key="10">
    <source>
        <dbReference type="EMBL" id="KAF1046345.1"/>
    </source>
</evidence>
<dbReference type="InterPro" id="IPR004808">
    <property type="entry name" value="AP_endonuc_1"/>
</dbReference>
<dbReference type="PANTHER" id="PTHR43250:SF2">
    <property type="entry name" value="EXODEOXYRIBONUCLEASE III"/>
    <property type="match status" value="1"/>
</dbReference>
<feature type="active site" description="Proton acceptor" evidence="6">
    <location>
        <position position="246"/>
    </location>
</feature>
<feature type="domain" description="Endonuclease/exonuclease/phosphatase" evidence="9">
    <location>
        <begin position="4"/>
        <end position="246"/>
    </location>
</feature>
<evidence type="ECO:0000256" key="2">
    <source>
        <dbReference type="ARBA" id="ARBA00007092"/>
    </source>
</evidence>
<proteinExistence type="inferred from homology"/>
<keyword evidence="5 7" id="KW-0460">Magnesium</keyword>
<feature type="binding site" evidence="7">
    <location>
        <position position="145"/>
    </location>
    <ligand>
        <name>Mg(2+)</name>
        <dbReference type="ChEBI" id="CHEBI:18420"/>
        <label>1</label>
    </ligand>
</feature>
<accession>A0A7V8JV35</accession>
<dbReference type="GO" id="GO:0006281">
    <property type="term" value="P:DNA repair"/>
    <property type="evidence" value="ECO:0007669"/>
    <property type="project" value="InterPro"/>
</dbReference>
<evidence type="ECO:0000256" key="6">
    <source>
        <dbReference type="PIRSR" id="PIRSR604808-1"/>
    </source>
</evidence>
<feature type="site" description="Transition state stabilizer" evidence="8">
    <location>
        <position position="147"/>
    </location>
</feature>
<evidence type="ECO:0000256" key="1">
    <source>
        <dbReference type="ARBA" id="ARBA00001936"/>
    </source>
</evidence>
<keyword evidence="4" id="KW-0378">Hydrolase</keyword>
<dbReference type="GO" id="GO:0046872">
    <property type="term" value="F:metal ion binding"/>
    <property type="evidence" value="ECO:0007669"/>
    <property type="project" value="UniProtKB-KW"/>
</dbReference>
<dbReference type="GO" id="GO:0008311">
    <property type="term" value="F:double-stranded DNA 3'-5' DNA exonuclease activity"/>
    <property type="evidence" value="ECO:0007669"/>
    <property type="project" value="InterPro"/>
</dbReference>
<evidence type="ECO:0000313" key="11">
    <source>
        <dbReference type="Proteomes" id="UP000462435"/>
    </source>
</evidence>